<comment type="similarity">
    <text evidence="1 3">Belongs to the sulfotransferase 1 family.</text>
</comment>
<accession>A0AAV9KSB3</accession>
<evidence type="ECO:0000256" key="3">
    <source>
        <dbReference type="RuleBase" id="RU361155"/>
    </source>
</evidence>
<gene>
    <name evidence="5" type="ORF">R3W88_014469</name>
</gene>
<name>A0AAV9KSB3_9SOLN</name>
<evidence type="ECO:0000256" key="1">
    <source>
        <dbReference type="ARBA" id="ARBA00005771"/>
    </source>
</evidence>
<feature type="domain" description="Sulfotransferase" evidence="4">
    <location>
        <begin position="25"/>
        <end position="86"/>
    </location>
</feature>
<dbReference type="EMBL" id="JAWPEI010000009">
    <property type="protein sequence ID" value="KAK4716131.1"/>
    <property type="molecule type" value="Genomic_DNA"/>
</dbReference>
<dbReference type="PANTHER" id="PTHR11783">
    <property type="entry name" value="SULFOTRANSFERASE SULT"/>
    <property type="match status" value="1"/>
</dbReference>
<dbReference type="SUPFAM" id="SSF52540">
    <property type="entry name" value="P-loop containing nucleoside triphosphate hydrolases"/>
    <property type="match status" value="1"/>
</dbReference>
<evidence type="ECO:0000313" key="6">
    <source>
        <dbReference type="Proteomes" id="UP001311915"/>
    </source>
</evidence>
<protein>
    <recommendedName>
        <fullName evidence="3">Sulfotransferase</fullName>
        <ecNumber evidence="3">2.8.2.-</ecNumber>
    </recommendedName>
</protein>
<reference evidence="5 6" key="1">
    <citation type="submission" date="2023-10" db="EMBL/GenBank/DDBJ databases">
        <title>Genome-Wide Identification Analysis in wild type Solanum Pinnatisectum Reveals Some Genes Defensing Phytophthora Infestans.</title>
        <authorList>
            <person name="Sun C."/>
        </authorList>
    </citation>
    <scope>NUCLEOTIDE SEQUENCE [LARGE SCALE GENOMIC DNA]</scope>
    <source>
        <strain evidence="5">LQN</strain>
        <tissue evidence="5">Leaf</tissue>
    </source>
</reference>
<dbReference type="Pfam" id="PF00685">
    <property type="entry name" value="Sulfotransfer_1"/>
    <property type="match status" value="2"/>
</dbReference>
<evidence type="ECO:0000313" key="5">
    <source>
        <dbReference type="EMBL" id="KAK4716131.1"/>
    </source>
</evidence>
<dbReference type="Proteomes" id="UP001311915">
    <property type="component" value="Unassembled WGS sequence"/>
</dbReference>
<feature type="domain" description="Sulfotransferase" evidence="4">
    <location>
        <begin position="94"/>
        <end position="181"/>
    </location>
</feature>
<proteinExistence type="inferred from homology"/>
<dbReference type="Gene3D" id="3.40.50.300">
    <property type="entry name" value="P-loop containing nucleotide triphosphate hydrolases"/>
    <property type="match status" value="1"/>
</dbReference>
<dbReference type="GO" id="GO:0008146">
    <property type="term" value="F:sulfotransferase activity"/>
    <property type="evidence" value="ECO:0007669"/>
    <property type="project" value="InterPro"/>
</dbReference>
<evidence type="ECO:0000259" key="4">
    <source>
        <dbReference type="Pfam" id="PF00685"/>
    </source>
</evidence>
<organism evidence="5 6">
    <name type="scientific">Solanum pinnatisectum</name>
    <name type="common">tansyleaf nightshade</name>
    <dbReference type="NCBI Taxonomy" id="50273"/>
    <lineage>
        <taxon>Eukaryota</taxon>
        <taxon>Viridiplantae</taxon>
        <taxon>Streptophyta</taxon>
        <taxon>Embryophyta</taxon>
        <taxon>Tracheophyta</taxon>
        <taxon>Spermatophyta</taxon>
        <taxon>Magnoliopsida</taxon>
        <taxon>eudicotyledons</taxon>
        <taxon>Gunneridae</taxon>
        <taxon>Pentapetalae</taxon>
        <taxon>asterids</taxon>
        <taxon>lamiids</taxon>
        <taxon>Solanales</taxon>
        <taxon>Solanaceae</taxon>
        <taxon>Solanoideae</taxon>
        <taxon>Solaneae</taxon>
        <taxon>Solanum</taxon>
    </lineage>
</organism>
<dbReference type="EC" id="2.8.2.-" evidence="3"/>
<keyword evidence="2 3" id="KW-0808">Transferase</keyword>
<keyword evidence="6" id="KW-1185">Reference proteome</keyword>
<sequence>MFLFHPWSVYSMSMVKCLIYQLSLHLDFWQLITKLIYLCRNPRDTFISMWHFANNLRLHYQDTNSIEEMFNLFCEGWILYGPFWNHKPKIQKIQLKRLAEFLECPLSIEEENCGVVDEILRMCSFENLSNLKVNTNGKLSTGEENKMFFRKGEIGDWKNYFTTKMRDKINHIIEEKFQGSGLKFSYV</sequence>
<evidence type="ECO:0000256" key="2">
    <source>
        <dbReference type="ARBA" id="ARBA00022679"/>
    </source>
</evidence>
<comment type="caution">
    <text evidence="5">The sequence shown here is derived from an EMBL/GenBank/DDBJ whole genome shotgun (WGS) entry which is preliminary data.</text>
</comment>
<dbReference type="InterPro" id="IPR000863">
    <property type="entry name" value="Sulfotransferase_dom"/>
</dbReference>
<dbReference type="AlphaFoldDB" id="A0AAV9KSB3"/>
<dbReference type="InterPro" id="IPR027417">
    <property type="entry name" value="P-loop_NTPase"/>
</dbReference>